<dbReference type="PANTHER" id="PTHR14758">
    <property type="entry name" value="AGAP005440-PA"/>
    <property type="match status" value="1"/>
</dbReference>
<dbReference type="Pfam" id="PF14160">
    <property type="entry name" value="FAM110_C"/>
    <property type="match status" value="1"/>
</dbReference>
<dbReference type="PANTHER" id="PTHR14758:SF1">
    <property type="entry name" value="CENTROSOME-ASSOCIATED FAM110 C-TERMINAL DOMAIN-CONTAINING PROTEIN"/>
    <property type="match status" value="1"/>
</dbReference>
<feature type="region of interest" description="Disordered" evidence="2">
    <location>
        <begin position="697"/>
        <end position="747"/>
    </location>
</feature>
<dbReference type="InterPro" id="IPR025741">
    <property type="entry name" value="FAM110_C"/>
</dbReference>
<feature type="compositionally biased region" description="Basic and acidic residues" evidence="2">
    <location>
        <begin position="254"/>
        <end position="271"/>
    </location>
</feature>
<dbReference type="RefSeq" id="XP_013161740.1">
    <property type="nucleotide sequence ID" value="XM_013306286.1"/>
</dbReference>
<dbReference type="KEGG" id="pxu:106113485"/>
<evidence type="ECO:0000256" key="1">
    <source>
        <dbReference type="ARBA" id="ARBA00010576"/>
    </source>
</evidence>
<gene>
    <name evidence="4" type="primary">LOC106113485</name>
</gene>
<evidence type="ECO:0000313" key="4">
    <source>
        <dbReference type="RefSeq" id="XP_013161740.1"/>
    </source>
</evidence>
<organism evidence="4">
    <name type="scientific">Papilio xuthus</name>
    <name type="common">Asian swallowtail butterfly</name>
    <dbReference type="NCBI Taxonomy" id="66420"/>
    <lineage>
        <taxon>Eukaryota</taxon>
        <taxon>Metazoa</taxon>
        <taxon>Ecdysozoa</taxon>
        <taxon>Arthropoda</taxon>
        <taxon>Hexapoda</taxon>
        <taxon>Insecta</taxon>
        <taxon>Pterygota</taxon>
        <taxon>Neoptera</taxon>
        <taxon>Endopterygota</taxon>
        <taxon>Lepidoptera</taxon>
        <taxon>Glossata</taxon>
        <taxon>Ditrysia</taxon>
        <taxon>Papilionoidea</taxon>
        <taxon>Papilionidae</taxon>
        <taxon>Papilioninae</taxon>
        <taxon>Papilio</taxon>
    </lineage>
</organism>
<dbReference type="InterPro" id="IPR025740">
    <property type="entry name" value="FAM110"/>
</dbReference>
<dbReference type="GeneID" id="106113485"/>
<evidence type="ECO:0000256" key="2">
    <source>
        <dbReference type="SAM" id="MobiDB-lite"/>
    </source>
</evidence>
<feature type="compositionally biased region" description="Low complexity" evidence="2">
    <location>
        <begin position="274"/>
        <end position="289"/>
    </location>
</feature>
<comment type="similarity">
    <text evidence="1">Belongs to the FAM110 family.</text>
</comment>
<sequence length="840" mass="92917">MAALSCYQPCRSHLAQPARCLDEDDHNSASLSLRRRQFIERCQESRGGRHRDYIPEVSVKRTREELTKHAAAAPLTRRLNVDSSWSKVEEVRKKFEGATDTSYSRSFESPPRRRLADSLFASFKLPRKKEGMAAPRSLVPQPQQKRKSAVELLAETKAFYVKSETVLDRKQELPLRVSSGLSQAIAAGGCHLVSSGTANTDACCNPYGTTRSAGGARRAVSAGEGLQNTLRRLLEHSDSRENVYTPGYAVSHKIYPDSRRKESYPEREGRSQHTSGTFSGTSSSGTSGSKPHRLETDRERLSFGDARVFFPESFVIPRQRPSEVIIKNTYSIPSPQSSGGQLVQLGQMELPEPVASGQGSPADPGAISPPAQYAHSAPRYIRSNSHSQPSMREEEGCTNINSHKSLPDLHAQAHTYPEPTTVGGTDTLGRSPRRRRHSAHHRTASCSSKGTSCYRSNHSSMISSCEAFSEHPSPGEENYQSYNSRCGSSFARDSGGSSGHYTQRSAPPHARPPRADSGSSTQHEHASRYGARAREPAECYVSAPPQFQDGAPSPPPPPPQHAAPPHAAPPHAPTHYAPHPRVGIHFQASAPPPQFQDEPPVYDYGDYECTYKAPLKCLNVGRHEYTARDYNRYHEPSTELVSKQPQYQDPRRVRHEDTQDYVNAPQQKCGGEEVTSPLGTFKRQRCLRYKQRRPRPILRSKSDISDRYRRTDGRSASSAPCEGEREVRGVAGGGAEEGGDSDSRSEGSARLRHFFERLGLEARQYDALLRGAPPDSPVFFSSASTVDSNQLANAADYTVQGPGVQKQIYRNTEPPSVVERNARIIKWLCQCRKTQMQPPQ</sequence>
<feature type="domain" description="Centrosome-associated FAM110 C-terminal" evidence="3">
    <location>
        <begin position="746"/>
        <end position="833"/>
    </location>
</feature>
<feature type="compositionally biased region" description="Basic and acidic residues" evidence="2">
    <location>
        <begin position="700"/>
        <end position="713"/>
    </location>
</feature>
<dbReference type="AlphaFoldDB" id="A0AAJ6YYT5"/>
<name>A0AAJ6YYT5_PAPXU</name>
<accession>A0AAJ6YYT5</accession>
<feature type="compositionally biased region" description="Polar residues" evidence="2">
    <location>
        <begin position="449"/>
        <end position="463"/>
    </location>
</feature>
<dbReference type="Proteomes" id="UP000694872">
    <property type="component" value="Unplaced"/>
</dbReference>
<reference evidence="4" key="1">
    <citation type="submission" date="2025-08" db="UniProtKB">
        <authorList>
            <consortium name="RefSeq"/>
        </authorList>
    </citation>
    <scope>IDENTIFICATION</scope>
</reference>
<protein>
    <submittedName>
        <fullName evidence="4">Uncharacterized protein LOC106113485</fullName>
    </submittedName>
</protein>
<feature type="region of interest" description="Disordered" evidence="2">
    <location>
        <begin position="384"/>
        <end position="599"/>
    </location>
</feature>
<proteinExistence type="inferred from homology"/>
<feature type="region of interest" description="Disordered" evidence="2">
    <location>
        <begin position="254"/>
        <end position="294"/>
    </location>
</feature>
<feature type="compositionally biased region" description="Polar residues" evidence="2">
    <location>
        <begin position="478"/>
        <end position="487"/>
    </location>
</feature>
<evidence type="ECO:0000259" key="3">
    <source>
        <dbReference type="Pfam" id="PF14160"/>
    </source>
</evidence>
<feature type="compositionally biased region" description="Basic residues" evidence="2">
    <location>
        <begin position="431"/>
        <end position="443"/>
    </location>
</feature>
<feature type="compositionally biased region" description="Basic and acidic residues" evidence="2">
    <location>
        <begin position="522"/>
        <end position="537"/>
    </location>
</feature>
<feature type="compositionally biased region" description="Pro residues" evidence="2">
    <location>
        <begin position="552"/>
        <end position="572"/>
    </location>
</feature>